<proteinExistence type="predicted"/>
<dbReference type="EMBL" id="BMHB01000001">
    <property type="protein sequence ID" value="GGI12759.1"/>
    <property type="molecule type" value="Genomic_DNA"/>
</dbReference>
<evidence type="ECO:0000259" key="2">
    <source>
        <dbReference type="Pfam" id="PF12146"/>
    </source>
</evidence>
<evidence type="ECO:0000313" key="3">
    <source>
        <dbReference type="EMBL" id="GGI12759.1"/>
    </source>
</evidence>
<gene>
    <name evidence="3" type="ORF">GCM10007380_14520</name>
</gene>
<keyword evidence="4" id="KW-1185">Reference proteome</keyword>
<protein>
    <submittedName>
        <fullName evidence="3">Alpha/beta hydrolase</fullName>
    </submittedName>
</protein>
<organism evidence="3 4">
    <name type="scientific">Gottfriedia solisilvae</name>
    <dbReference type="NCBI Taxonomy" id="1516104"/>
    <lineage>
        <taxon>Bacteria</taxon>
        <taxon>Bacillati</taxon>
        <taxon>Bacillota</taxon>
        <taxon>Bacilli</taxon>
        <taxon>Bacillales</taxon>
        <taxon>Bacillaceae</taxon>
        <taxon>Gottfriedia</taxon>
    </lineage>
</organism>
<accession>A0A8J3AH59</accession>
<reference evidence="4" key="1">
    <citation type="journal article" date="2019" name="Int. J. Syst. Evol. Microbiol.">
        <title>The Global Catalogue of Microorganisms (GCM) 10K type strain sequencing project: providing services to taxonomists for standard genome sequencing and annotation.</title>
        <authorList>
            <consortium name="The Broad Institute Genomics Platform"/>
            <consortium name="The Broad Institute Genome Sequencing Center for Infectious Disease"/>
            <person name="Wu L."/>
            <person name="Ma J."/>
        </authorList>
    </citation>
    <scope>NUCLEOTIDE SEQUENCE [LARGE SCALE GENOMIC DNA]</scope>
    <source>
        <strain evidence="4">CGMCC 1.14993</strain>
    </source>
</reference>
<dbReference type="Proteomes" id="UP000626244">
    <property type="component" value="Unassembled WGS sequence"/>
</dbReference>
<dbReference type="AlphaFoldDB" id="A0A8J3AH59"/>
<dbReference type="InterPro" id="IPR052920">
    <property type="entry name" value="DNA-binding_regulatory"/>
</dbReference>
<feature type="domain" description="Serine aminopeptidase S33" evidence="2">
    <location>
        <begin position="78"/>
        <end position="207"/>
    </location>
</feature>
<evidence type="ECO:0000313" key="4">
    <source>
        <dbReference type="Proteomes" id="UP000626244"/>
    </source>
</evidence>
<dbReference type="PANTHER" id="PTHR43358:SF4">
    <property type="entry name" value="ALPHA_BETA HYDROLASE FOLD-1 DOMAIN-CONTAINING PROTEIN"/>
    <property type="match status" value="1"/>
</dbReference>
<sequence>MKRHNIKKTVIWALMFTPFVIFILPILVGLILTHPKRRKTEETPADYGLAYDEVEFKSDFQAVTLRGWWIPSKIPTTNTVITAHGYTDERSQKTIQSLRLIQKLHDTNVNVLMFDFRNSGKSGGRSTGIGYYEQHDLSAAVDFVLKSKGQSSVILLGWSMGAATSLLVGSRHPFVKGVIADSPFHDLQTYLEENLNVWSKLPKKPFTPIIIQSMKHLLRIDPKTVSPILEVQKGHNTSYLLIHGKNDERVPFTSSQLILAQIPKESDKTIWLTDYGHITSYQEEPIEYEQKILEFIKNTFTSDEEEH</sequence>
<keyword evidence="1" id="KW-0472">Membrane</keyword>
<dbReference type="InterPro" id="IPR022742">
    <property type="entry name" value="Hydrolase_4"/>
</dbReference>
<keyword evidence="1" id="KW-1133">Transmembrane helix</keyword>
<dbReference type="Gene3D" id="3.40.50.1820">
    <property type="entry name" value="alpha/beta hydrolase"/>
    <property type="match status" value="1"/>
</dbReference>
<keyword evidence="1" id="KW-0812">Transmembrane</keyword>
<dbReference type="GO" id="GO:0016787">
    <property type="term" value="F:hydrolase activity"/>
    <property type="evidence" value="ECO:0007669"/>
    <property type="project" value="UniProtKB-KW"/>
</dbReference>
<name>A0A8J3AH59_9BACI</name>
<dbReference type="SUPFAM" id="SSF53474">
    <property type="entry name" value="alpha/beta-Hydrolases"/>
    <property type="match status" value="1"/>
</dbReference>
<dbReference type="RefSeq" id="WP_087997827.1">
    <property type="nucleotide sequence ID" value="NZ_BMHB01000001.1"/>
</dbReference>
<feature type="transmembrane region" description="Helical" evidence="1">
    <location>
        <begin position="12"/>
        <end position="32"/>
    </location>
</feature>
<dbReference type="PANTHER" id="PTHR43358">
    <property type="entry name" value="ALPHA/BETA-HYDROLASE"/>
    <property type="match status" value="1"/>
</dbReference>
<comment type="caution">
    <text evidence="3">The sequence shown here is derived from an EMBL/GenBank/DDBJ whole genome shotgun (WGS) entry which is preliminary data.</text>
</comment>
<dbReference type="OrthoDB" id="9776685at2"/>
<dbReference type="InterPro" id="IPR029058">
    <property type="entry name" value="AB_hydrolase_fold"/>
</dbReference>
<evidence type="ECO:0000256" key="1">
    <source>
        <dbReference type="SAM" id="Phobius"/>
    </source>
</evidence>
<keyword evidence="3" id="KW-0378">Hydrolase</keyword>
<dbReference type="Pfam" id="PF12146">
    <property type="entry name" value="Hydrolase_4"/>
    <property type="match status" value="1"/>
</dbReference>